<dbReference type="EMBL" id="VSWD01000012">
    <property type="protein sequence ID" value="KAK3085559.1"/>
    <property type="molecule type" value="Genomic_DNA"/>
</dbReference>
<dbReference type="GO" id="GO:0016779">
    <property type="term" value="F:nucleotidyltransferase activity"/>
    <property type="evidence" value="ECO:0007669"/>
    <property type="project" value="UniProtKB-KW"/>
</dbReference>
<keyword evidence="7" id="KW-0067">ATP-binding</keyword>
<evidence type="ECO:0008006" key="13">
    <source>
        <dbReference type="Google" id="ProtNLM"/>
    </source>
</evidence>
<organism evidence="11 12">
    <name type="scientific">Pinctada imbricata</name>
    <name type="common">Atlantic pearl-oyster</name>
    <name type="synonym">Pinctada martensii</name>
    <dbReference type="NCBI Taxonomy" id="66713"/>
    <lineage>
        <taxon>Eukaryota</taxon>
        <taxon>Metazoa</taxon>
        <taxon>Spiralia</taxon>
        <taxon>Lophotrochozoa</taxon>
        <taxon>Mollusca</taxon>
        <taxon>Bivalvia</taxon>
        <taxon>Autobranchia</taxon>
        <taxon>Pteriomorphia</taxon>
        <taxon>Pterioida</taxon>
        <taxon>Pterioidea</taxon>
        <taxon>Pteriidae</taxon>
        <taxon>Pinctada</taxon>
    </lineage>
</organism>
<feature type="domain" description="Mab-21-like nucleotidyltransferase" evidence="9">
    <location>
        <begin position="176"/>
        <end position="251"/>
    </location>
</feature>
<evidence type="ECO:0000256" key="8">
    <source>
        <dbReference type="ARBA" id="ARBA00022842"/>
    </source>
</evidence>
<evidence type="ECO:0000256" key="3">
    <source>
        <dbReference type="ARBA" id="ARBA00022679"/>
    </source>
</evidence>
<evidence type="ECO:0000313" key="11">
    <source>
        <dbReference type="EMBL" id="KAK3085559.1"/>
    </source>
</evidence>
<evidence type="ECO:0000256" key="6">
    <source>
        <dbReference type="ARBA" id="ARBA00022741"/>
    </source>
</evidence>
<sequence>MAEEGDYEQMLFVSKGLYIIANDIIGPECIVKLRQQKADISDFMNSWMMPGYTRIMGGSTAEGMHLNSSDLDFMYINHDSVVLEDILFLQKYQNDFSYVLQMETEGVSPGFVLVKVLNLPSSKKSVKHIECSLVRMNGVLYLSSKNFRNFTTTYFASTTPHGPSRSGAVSIGFEYDKVFGLQCAFWPKTAKSFINRSTRKRWPSKEILLQICKAGCLVVPVNSRVKFIRNRGALNLEWRISFSLAERKLINSMNHCQFLCYGLLKMLLNEVIKKIKGNENLLSSYHMKTVVFWEIQEDGTNWSEEYLLFKFWKTFRRIVHWVSIGYCPNFWIPENNMFSNKVYGRHRNSLMSVLSAMHEDGILCIFNAFPFRETLKKMWLTHTLPEAFSTDDNGKIIEYLLESNKLMTIFAFDNTLPTDINWAVQNPKYMKSSSTVGVSDETATAFILGANSILQRVSELLYCPSFDSNDVKKSNKERLKEMKTAGRMLKQFDTCFCSSYAIHAKCLYSTGQYHKAIEMAKFVIFKLQVQPFTYRWELEEEVVMPRLKQGMSHLELFNKHIVKNVRFQRETTIEELLLESSHLVKPFGRLSDVIEINPLVFVFILPTSAMLR</sequence>
<keyword evidence="12" id="KW-1185">Reference proteome</keyword>
<comment type="caution">
    <text evidence="11">The sequence shown here is derived from an EMBL/GenBank/DDBJ whole genome shotgun (WGS) entry which is preliminary data.</text>
</comment>
<evidence type="ECO:0000259" key="10">
    <source>
        <dbReference type="Pfam" id="PF20266"/>
    </source>
</evidence>
<evidence type="ECO:0000256" key="1">
    <source>
        <dbReference type="ARBA" id="ARBA00001946"/>
    </source>
</evidence>
<protein>
    <recommendedName>
        <fullName evidence="13">Cyclic GMP-AMP synthase</fullName>
    </recommendedName>
</protein>
<dbReference type="Gene3D" id="1.10.1410.40">
    <property type="match status" value="1"/>
</dbReference>
<gene>
    <name evidence="11" type="ORF">FSP39_005320</name>
</gene>
<evidence type="ECO:0000256" key="2">
    <source>
        <dbReference type="ARBA" id="ARBA00008307"/>
    </source>
</evidence>
<comment type="cofactor">
    <cofactor evidence="1">
        <name>Mg(2+)</name>
        <dbReference type="ChEBI" id="CHEBI:18420"/>
    </cofactor>
</comment>
<dbReference type="PANTHER" id="PTHR10656:SF42">
    <property type="entry name" value="CYCLIC GMP-AMP SYNTHASE-LIKE PROTEIN-RELATED"/>
    <property type="match status" value="1"/>
</dbReference>
<keyword evidence="8" id="KW-0460">Magnesium</keyword>
<dbReference type="InterPro" id="IPR046903">
    <property type="entry name" value="Mab-21-like_nuc_Trfase"/>
</dbReference>
<feature type="domain" description="Mab-21-like HhH/H2TH-like" evidence="10">
    <location>
        <begin position="259"/>
        <end position="340"/>
    </location>
</feature>
<dbReference type="GO" id="GO:0005524">
    <property type="term" value="F:ATP binding"/>
    <property type="evidence" value="ECO:0007669"/>
    <property type="project" value="UniProtKB-KW"/>
</dbReference>
<evidence type="ECO:0000256" key="4">
    <source>
        <dbReference type="ARBA" id="ARBA00022695"/>
    </source>
</evidence>
<dbReference type="GO" id="GO:0046872">
    <property type="term" value="F:metal ion binding"/>
    <property type="evidence" value="ECO:0007669"/>
    <property type="project" value="UniProtKB-KW"/>
</dbReference>
<dbReference type="Proteomes" id="UP001186944">
    <property type="component" value="Unassembled WGS sequence"/>
</dbReference>
<accession>A0AA89BLJ9</accession>
<dbReference type="Pfam" id="PF20266">
    <property type="entry name" value="Mab-21_C"/>
    <property type="match status" value="1"/>
</dbReference>
<dbReference type="InterPro" id="IPR024810">
    <property type="entry name" value="MAB21L/cGLR"/>
</dbReference>
<evidence type="ECO:0000256" key="5">
    <source>
        <dbReference type="ARBA" id="ARBA00022723"/>
    </source>
</evidence>
<keyword evidence="3" id="KW-0808">Transferase</keyword>
<evidence type="ECO:0000256" key="7">
    <source>
        <dbReference type="ARBA" id="ARBA00022840"/>
    </source>
</evidence>
<name>A0AA89BLJ9_PINIB</name>
<comment type="similarity">
    <text evidence="2">Belongs to the mab-21 family.</text>
</comment>
<dbReference type="PANTHER" id="PTHR10656">
    <property type="entry name" value="CELL FATE DETERMINING PROTEIN MAB21-RELATED"/>
    <property type="match status" value="1"/>
</dbReference>
<keyword evidence="6" id="KW-0547">Nucleotide-binding</keyword>
<dbReference type="SMART" id="SM01265">
    <property type="entry name" value="Mab-21"/>
    <property type="match status" value="1"/>
</dbReference>
<evidence type="ECO:0000313" key="12">
    <source>
        <dbReference type="Proteomes" id="UP001186944"/>
    </source>
</evidence>
<proteinExistence type="inferred from homology"/>
<evidence type="ECO:0000259" key="9">
    <source>
        <dbReference type="Pfam" id="PF03281"/>
    </source>
</evidence>
<dbReference type="Pfam" id="PF03281">
    <property type="entry name" value="Mab-21"/>
    <property type="match status" value="1"/>
</dbReference>
<dbReference type="AlphaFoldDB" id="A0AA89BLJ9"/>
<keyword evidence="4" id="KW-0548">Nucleotidyltransferase</keyword>
<keyword evidence="5" id="KW-0479">Metal-binding</keyword>
<reference evidence="11" key="1">
    <citation type="submission" date="2019-08" db="EMBL/GenBank/DDBJ databases">
        <title>The improved chromosome-level genome for the pearl oyster Pinctada fucata martensii using PacBio sequencing and Hi-C.</title>
        <authorList>
            <person name="Zheng Z."/>
        </authorList>
    </citation>
    <scope>NUCLEOTIDE SEQUENCE</scope>
    <source>
        <strain evidence="11">ZZ-2019</strain>
        <tissue evidence="11">Adductor muscle</tissue>
    </source>
</reference>
<dbReference type="InterPro" id="IPR046906">
    <property type="entry name" value="Mab-21_HhH/H2TH-like"/>
</dbReference>